<proteinExistence type="predicted"/>
<protein>
    <recommendedName>
        <fullName evidence="2">CBM-cenC domain-containing protein</fullName>
    </recommendedName>
</protein>
<keyword evidence="1" id="KW-0378">Hydrolase</keyword>
<evidence type="ECO:0000259" key="2">
    <source>
        <dbReference type="Pfam" id="PF02018"/>
    </source>
</evidence>
<reference evidence="3 4" key="1">
    <citation type="journal article" date="2014" name="Nature">
        <title>An environmental bacterial taxon with a large and distinct metabolic repertoire.</title>
        <authorList>
            <person name="Wilson M.C."/>
            <person name="Mori T."/>
            <person name="Ruckert C."/>
            <person name="Uria A.R."/>
            <person name="Helf M.J."/>
            <person name="Takada K."/>
            <person name="Gernert C."/>
            <person name="Steffens U.A."/>
            <person name="Heycke N."/>
            <person name="Schmitt S."/>
            <person name="Rinke C."/>
            <person name="Helfrich E.J."/>
            <person name="Brachmann A.O."/>
            <person name="Gurgui C."/>
            <person name="Wakimoto T."/>
            <person name="Kracht M."/>
            <person name="Crusemann M."/>
            <person name="Hentschel U."/>
            <person name="Abe I."/>
            <person name="Matsunaga S."/>
            <person name="Kalinowski J."/>
            <person name="Takeyama H."/>
            <person name="Piel J."/>
        </authorList>
    </citation>
    <scope>NUCLEOTIDE SEQUENCE [LARGE SCALE GENOMIC DNA]</scope>
    <source>
        <strain evidence="4">TSY1</strain>
    </source>
</reference>
<name>W4LB43_ENTF1</name>
<comment type="caution">
    <text evidence="3">The sequence shown here is derived from an EMBL/GenBank/DDBJ whole genome shotgun (WGS) entry which is preliminary data.</text>
</comment>
<sequence>MQLHAVRSLEVIANFARPSELRVNGDFTHGAHGWNRLQLRPGHAAATGTVRDRAYHADIMFGGLKAFDIQLSHEGMRVVQGKTYRLTFDARADARRTIEAAINTAATPQTTYHHETFDITPQYHTYSFEFTMKEPTDTNARVDFNPGVYDHNDVYLDNIQFIETVWTDQQSKTR</sequence>
<dbReference type="SUPFAM" id="SSF49785">
    <property type="entry name" value="Galactose-binding domain-like"/>
    <property type="match status" value="1"/>
</dbReference>
<gene>
    <name evidence="3" type="ORF">ETSY1_32725</name>
</gene>
<dbReference type="InterPro" id="IPR003305">
    <property type="entry name" value="CenC_carb-bd"/>
</dbReference>
<evidence type="ECO:0000313" key="3">
    <source>
        <dbReference type="EMBL" id="ETW94940.1"/>
    </source>
</evidence>
<dbReference type="Gene3D" id="2.60.120.260">
    <property type="entry name" value="Galactose-binding domain-like"/>
    <property type="match status" value="1"/>
</dbReference>
<feature type="domain" description="CBM-cenC" evidence="2">
    <location>
        <begin position="21"/>
        <end position="147"/>
    </location>
</feature>
<accession>W4LB43</accession>
<dbReference type="Proteomes" id="UP000019141">
    <property type="component" value="Unassembled WGS sequence"/>
</dbReference>
<dbReference type="Pfam" id="PF02018">
    <property type="entry name" value="CBM_4_9"/>
    <property type="match status" value="1"/>
</dbReference>
<organism evidence="3 4">
    <name type="scientific">Entotheonella factor</name>
    <dbReference type="NCBI Taxonomy" id="1429438"/>
    <lineage>
        <taxon>Bacteria</taxon>
        <taxon>Pseudomonadati</taxon>
        <taxon>Nitrospinota/Tectimicrobiota group</taxon>
        <taxon>Candidatus Tectimicrobiota</taxon>
        <taxon>Candidatus Entotheonellia</taxon>
        <taxon>Candidatus Entotheonellales</taxon>
        <taxon>Candidatus Entotheonellaceae</taxon>
        <taxon>Candidatus Entotheonella</taxon>
    </lineage>
</organism>
<dbReference type="InterPro" id="IPR008979">
    <property type="entry name" value="Galactose-bd-like_sf"/>
</dbReference>
<evidence type="ECO:0000313" key="4">
    <source>
        <dbReference type="Proteomes" id="UP000019141"/>
    </source>
</evidence>
<dbReference type="HOGENOM" id="CLU_1537269_0_0_7"/>
<keyword evidence="4" id="KW-1185">Reference proteome</keyword>
<dbReference type="AlphaFoldDB" id="W4LB43"/>
<evidence type="ECO:0000256" key="1">
    <source>
        <dbReference type="ARBA" id="ARBA00022801"/>
    </source>
</evidence>
<dbReference type="EMBL" id="AZHW01000982">
    <property type="protein sequence ID" value="ETW94940.1"/>
    <property type="molecule type" value="Genomic_DNA"/>
</dbReference>
<dbReference type="GO" id="GO:0016798">
    <property type="term" value="F:hydrolase activity, acting on glycosyl bonds"/>
    <property type="evidence" value="ECO:0007669"/>
    <property type="project" value="InterPro"/>
</dbReference>